<gene>
    <name evidence="9" type="primary">prmC</name>
    <name evidence="8" type="ORF">Abci_018_133</name>
    <name evidence="9" type="ORF">ACI01nite_04450</name>
</gene>
<dbReference type="Proteomes" id="UP000032671">
    <property type="component" value="Unassembled WGS sequence"/>
</dbReference>
<dbReference type="InterPro" id="IPR029063">
    <property type="entry name" value="SAM-dependent_MTases_sf"/>
</dbReference>
<dbReference type="CDD" id="cd02440">
    <property type="entry name" value="AdoMet_MTases"/>
    <property type="match status" value="1"/>
</dbReference>
<evidence type="ECO:0000256" key="5">
    <source>
        <dbReference type="ARBA" id="ARBA00048391"/>
    </source>
</evidence>
<protein>
    <recommendedName>
        <fullName evidence="1">peptide chain release factor N(5)-glutamine methyltransferase</fullName>
        <ecNumber evidence="1">2.1.1.297</ecNumber>
    </recommendedName>
</protein>
<comment type="catalytic activity">
    <reaction evidence="5">
        <text>L-glutaminyl-[peptide chain release factor] + S-adenosyl-L-methionine = N(5)-methyl-L-glutaminyl-[peptide chain release factor] + S-adenosyl-L-homocysteine + H(+)</text>
        <dbReference type="Rhea" id="RHEA:42896"/>
        <dbReference type="Rhea" id="RHEA-COMP:10271"/>
        <dbReference type="Rhea" id="RHEA-COMP:10272"/>
        <dbReference type="ChEBI" id="CHEBI:15378"/>
        <dbReference type="ChEBI" id="CHEBI:30011"/>
        <dbReference type="ChEBI" id="CHEBI:57856"/>
        <dbReference type="ChEBI" id="CHEBI:59789"/>
        <dbReference type="ChEBI" id="CHEBI:61891"/>
        <dbReference type="EC" id="2.1.1.297"/>
    </reaction>
</comment>
<keyword evidence="4" id="KW-0949">S-adenosyl-L-methionine</keyword>
<accession>A0A0D6N6T9</accession>
<proteinExistence type="predicted"/>
<evidence type="ECO:0000256" key="3">
    <source>
        <dbReference type="ARBA" id="ARBA00022679"/>
    </source>
</evidence>
<evidence type="ECO:0000313" key="9">
    <source>
        <dbReference type="EMBL" id="GEL57843.1"/>
    </source>
</evidence>
<evidence type="ECO:0000313" key="8">
    <source>
        <dbReference type="EMBL" id="GAN61263.1"/>
    </source>
</evidence>
<dbReference type="STRING" id="1231339.Abci_018_133"/>
<name>A0A0D6N6T9_9PROT</name>
<evidence type="ECO:0000256" key="1">
    <source>
        <dbReference type="ARBA" id="ARBA00012771"/>
    </source>
</evidence>
<dbReference type="InterPro" id="IPR007848">
    <property type="entry name" value="Small_mtfrase_dom"/>
</dbReference>
<dbReference type="InterPro" id="IPR040758">
    <property type="entry name" value="PrmC_N"/>
</dbReference>
<dbReference type="Gene3D" id="3.40.50.150">
    <property type="entry name" value="Vaccinia Virus protein VP39"/>
    <property type="match status" value="1"/>
</dbReference>
<dbReference type="Pfam" id="PF05175">
    <property type="entry name" value="MTS"/>
    <property type="match status" value="1"/>
</dbReference>
<feature type="domain" description="Methyltransferase small" evidence="6">
    <location>
        <begin position="111"/>
        <end position="199"/>
    </location>
</feature>
<evidence type="ECO:0000313" key="11">
    <source>
        <dbReference type="Proteomes" id="UP000321891"/>
    </source>
</evidence>
<dbReference type="EC" id="2.1.1.297" evidence="1"/>
<dbReference type="Proteomes" id="UP000321891">
    <property type="component" value="Unassembled WGS sequence"/>
</dbReference>
<evidence type="ECO:0000256" key="2">
    <source>
        <dbReference type="ARBA" id="ARBA00022603"/>
    </source>
</evidence>
<dbReference type="EMBL" id="BJVU01000001">
    <property type="protein sequence ID" value="GEL57843.1"/>
    <property type="molecule type" value="Genomic_DNA"/>
</dbReference>
<dbReference type="InterPro" id="IPR050320">
    <property type="entry name" value="N5-glutamine_MTase"/>
</dbReference>
<dbReference type="RefSeq" id="WP_048839307.1">
    <property type="nucleotide sequence ID" value="NZ_BAMV01000018.1"/>
</dbReference>
<dbReference type="InterPro" id="IPR002052">
    <property type="entry name" value="DNA_methylase_N6_adenine_CS"/>
</dbReference>
<keyword evidence="11" id="KW-1185">Reference proteome</keyword>
<evidence type="ECO:0000313" key="10">
    <source>
        <dbReference type="Proteomes" id="UP000032671"/>
    </source>
</evidence>
<keyword evidence="3 8" id="KW-0808">Transferase</keyword>
<dbReference type="PANTHER" id="PTHR18895:SF74">
    <property type="entry name" value="MTRF1L RELEASE FACTOR GLUTAMINE METHYLTRANSFERASE"/>
    <property type="match status" value="1"/>
</dbReference>
<organism evidence="8 10">
    <name type="scientific">Acetobacter cibinongensis</name>
    <dbReference type="NCBI Taxonomy" id="146475"/>
    <lineage>
        <taxon>Bacteria</taxon>
        <taxon>Pseudomonadati</taxon>
        <taxon>Pseudomonadota</taxon>
        <taxon>Alphaproteobacteria</taxon>
        <taxon>Acetobacterales</taxon>
        <taxon>Acetobacteraceae</taxon>
        <taxon>Acetobacter</taxon>
    </lineage>
</organism>
<dbReference type="GO" id="GO:0003676">
    <property type="term" value="F:nucleic acid binding"/>
    <property type="evidence" value="ECO:0007669"/>
    <property type="project" value="InterPro"/>
</dbReference>
<dbReference type="GO" id="GO:0032259">
    <property type="term" value="P:methylation"/>
    <property type="evidence" value="ECO:0007669"/>
    <property type="project" value="UniProtKB-KW"/>
</dbReference>
<comment type="caution">
    <text evidence="8">The sequence shown here is derived from an EMBL/GenBank/DDBJ whole genome shotgun (WGS) entry which is preliminary data.</text>
</comment>
<dbReference type="NCBIfam" id="TIGR00536">
    <property type="entry name" value="hemK_fam"/>
    <property type="match status" value="1"/>
</dbReference>
<accession>A0A6N3SMU6</accession>
<dbReference type="AlphaFoldDB" id="A0A0D6N6T9"/>
<sequence>MSRAEKQSEFQPFGALLAEGARQLAAAGIDSPRRESRLLMAHALHESLERLIMRSPQDPVPAQAFLSYVKRRVQREPMAFITGVQGFWTLDIGVSPATLIPRADSETVISCLLDHMPDREKPLSILDLGTGTGCLLLAALSEYRNAWGLGIDLNPAAAGLAAENAKRCKMSDRAFFMAGRWDNALATYQFDIVLSNPPYIPTADLAELMPEVREHEPVAALDGGEDGMEAYRFLCSRLPERLTSEGLAIFEIGIHQGPALSQIAETAGFDTLETRADFGGIPRAVVLQGRV</sequence>
<reference evidence="9 11" key="2">
    <citation type="submission" date="2019-07" db="EMBL/GenBank/DDBJ databases">
        <title>Whole genome shotgun sequence of Acetobacter cibinongensis NBRC 16605.</title>
        <authorList>
            <person name="Hosoyama A."/>
            <person name="Uohara A."/>
            <person name="Ohji S."/>
            <person name="Ichikawa N."/>
        </authorList>
    </citation>
    <scope>NUCLEOTIDE SEQUENCE [LARGE SCALE GENOMIC DNA]</scope>
    <source>
        <strain evidence="9 11">NBRC 16605</strain>
    </source>
</reference>
<dbReference type="Pfam" id="PF17827">
    <property type="entry name" value="PrmC_N"/>
    <property type="match status" value="1"/>
</dbReference>
<dbReference type="InterPro" id="IPR004556">
    <property type="entry name" value="HemK-like"/>
</dbReference>
<dbReference type="EMBL" id="BAMV01000018">
    <property type="protein sequence ID" value="GAN61263.1"/>
    <property type="molecule type" value="Genomic_DNA"/>
</dbReference>
<dbReference type="GO" id="GO:0102559">
    <property type="term" value="F:peptide chain release factor N(5)-glutamine methyltransferase activity"/>
    <property type="evidence" value="ECO:0007669"/>
    <property type="project" value="UniProtKB-EC"/>
</dbReference>
<dbReference type="PANTHER" id="PTHR18895">
    <property type="entry name" value="HEMK METHYLTRANSFERASE"/>
    <property type="match status" value="1"/>
</dbReference>
<feature type="domain" description="Release factor glutamine methyltransferase N-terminal" evidence="7">
    <location>
        <begin position="16"/>
        <end position="83"/>
    </location>
</feature>
<dbReference type="InterPro" id="IPR019874">
    <property type="entry name" value="RF_methyltr_PrmC"/>
</dbReference>
<reference evidence="8 10" key="1">
    <citation type="submission" date="2012-11" db="EMBL/GenBank/DDBJ databases">
        <title>Whole genome sequence of Acetobacter cibinongensis 4H-1.</title>
        <authorList>
            <person name="Azuma Y."/>
            <person name="Higashiura N."/>
            <person name="Hirakawa H."/>
            <person name="Matsushita K."/>
        </authorList>
    </citation>
    <scope>NUCLEOTIDE SEQUENCE [LARGE SCALE GENOMIC DNA]</scope>
    <source>
        <strain evidence="8 10">4H-1</strain>
    </source>
</reference>
<evidence type="ECO:0000259" key="6">
    <source>
        <dbReference type="Pfam" id="PF05175"/>
    </source>
</evidence>
<dbReference type="SUPFAM" id="SSF53335">
    <property type="entry name" value="S-adenosyl-L-methionine-dependent methyltransferases"/>
    <property type="match status" value="1"/>
</dbReference>
<dbReference type="NCBIfam" id="TIGR03534">
    <property type="entry name" value="RF_mod_PrmC"/>
    <property type="match status" value="1"/>
</dbReference>
<dbReference type="Gene3D" id="1.10.8.10">
    <property type="entry name" value="DNA helicase RuvA subunit, C-terminal domain"/>
    <property type="match status" value="1"/>
</dbReference>
<dbReference type="PROSITE" id="PS00092">
    <property type="entry name" value="N6_MTASE"/>
    <property type="match status" value="1"/>
</dbReference>
<evidence type="ECO:0000256" key="4">
    <source>
        <dbReference type="ARBA" id="ARBA00022691"/>
    </source>
</evidence>
<evidence type="ECO:0000259" key="7">
    <source>
        <dbReference type="Pfam" id="PF17827"/>
    </source>
</evidence>
<keyword evidence="2 8" id="KW-0489">Methyltransferase</keyword>